<evidence type="ECO:0000256" key="1">
    <source>
        <dbReference type="SAM" id="MobiDB-lite"/>
    </source>
</evidence>
<proteinExistence type="predicted"/>
<protein>
    <submittedName>
        <fullName evidence="2">Uncharacterized protein</fullName>
    </submittedName>
</protein>
<name>E9SBY6_RUMAL</name>
<sequence length="43" mass="4809">MLRINRTVGRDGKPMAEGRPAESEALRLLLNEISARIISTDEE</sequence>
<dbReference type="AlphaFoldDB" id="E9SBY6"/>
<comment type="caution">
    <text evidence="2">The sequence shown here is derived from an EMBL/GenBank/DDBJ whole genome shotgun (WGS) entry which is preliminary data.</text>
</comment>
<feature type="region of interest" description="Disordered" evidence="1">
    <location>
        <begin position="1"/>
        <end position="20"/>
    </location>
</feature>
<keyword evidence="3" id="KW-1185">Reference proteome</keyword>
<gene>
    <name evidence="2" type="ORF">CUS_6802</name>
</gene>
<evidence type="ECO:0000313" key="2">
    <source>
        <dbReference type="EMBL" id="EGC03205.1"/>
    </source>
</evidence>
<dbReference type="STRING" id="246199.CUS_6802"/>
<organism evidence="2 3">
    <name type="scientific">Ruminococcus albus 8</name>
    <dbReference type="NCBI Taxonomy" id="246199"/>
    <lineage>
        <taxon>Bacteria</taxon>
        <taxon>Bacillati</taxon>
        <taxon>Bacillota</taxon>
        <taxon>Clostridia</taxon>
        <taxon>Eubacteriales</taxon>
        <taxon>Oscillospiraceae</taxon>
        <taxon>Ruminococcus</taxon>
    </lineage>
</organism>
<dbReference type="Proteomes" id="UP000004259">
    <property type="component" value="Unassembled WGS sequence"/>
</dbReference>
<accession>E9SBY6</accession>
<dbReference type="RefSeq" id="WP_002849405.1">
    <property type="nucleotide sequence ID" value="NZ_ADKM02000075.1"/>
</dbReference>
<evidence type="ECO:0000313" key="3">
    <source>
        <dbReference type="Proteomes" id="UP000004259"/>
    </source>
</evidence>
<feature type="compositionally biased region" description="Basic and acidic residues" evidence="1">
    <location>
        <begin position="8"/>
        <end position="20"/>
    </location>
</feature>
<reference evidence="2 3" key="1">
    <citation type="submission" date="2011-02" db="EMBL/GenBank/DDBJ databases">
        <authorList>
            <person name="Nelson K.E."/>
            <person name="Sutton G."/>
            <person name="Torralba M."/>
            <person name="Durkin S."/>
            <person name="Harkins D."/>
            <person name="Montgomery R."/>
            <person name="Ziemer C."/>
            <person name="Klaassens E."/>
            <person name="Ocuiv P."/>
            <person name="Morrison M."/>
        </authorList>
    </citation>
    <scope>NUCLEOTIDE SEQUENCE [LARGE SCALE GENOMIC DNA]</scope>
    <source>
        <strain evidence="2 3">8</strain>
    </source>
</reference>
<dbReference type="EMBL" id="ADKM02000075">
    <property type="protein sequence ID" value="EGC03205.1"/>
    <property type="molecule type" value="Genomic_DNA"/>
</dbReference>